<evidence type="ECO:0000313" key="5">
    <source>
        <dbReference type="Proteomes" id="UP000292039"/>
    </source>
</evidence>
<dbReference type="SUPFAM" id="SSF53213">
    <property type="entry name" value="LigB-like"/>
    <property type="match status" value="1"/>
</dbReference>
<dbReference type="Pfam" id="PF02900">
    <property type="entry name" value="LigB"/>
    <property type="match status" value="1"/>
</dbReference>
<dbReference type="RefSeq" id="WP_068366289.1">
    <property type="nucleotide sequence ID" value="NZ_CBCSEB010000007.1"/>
</dbReference>
<comment type="caution">
    <text evidence="2">The sequence shown here is derived from an EMBL/GenBank/DDBJ whole genome shotgun (WGS) entry which is preliminary data.</text>
</comment>
<keyword evidence="3" id="KW-0223">Dioxygenase</keyword>
<dbReference type="Gene3D" id="3.40.830.10">
    <property type="entry name" value="LigB-like"/>
    <property type="match status" value="1"/>
</dbReference>
<evidence type="ECO:0000313" key="3">
    <source>
        <dbReference type="EMBL" id="RZS73978.1"/>
    </source>
</evidence>
<gene>
    <name evidence="2" type="ORF">AAV32_00315</name>
    <name evidence="3" type="ORF">EV679_1187</name>
</gene>
<feature type="domain" description="Extradiol ring-cleavage dioxygenase class III enzyme subunit B" evidence="1">
    <location>
        <begin position="11"/>
        <end position="305"/>
    </location>
</feature>
<evidence type="ECO:0000259" key="1">
    <source>
        <dbReference type="Pfam" id="PF02900"/>
    </source>
</evidence>
<evidence type="ECO:0000313" key="4">
    <source>
        <dbReference type="Proteomes" id="UP000078084"/>
    </source>
</evidence>
<organism evidence="2 4">
    <name type="scientific">Kerstersia gyiorum</name>
    <dbReference type="NCBI Taxonomy" id="206506"/>
    <lineage>
        <taxon>Bacteria</taxon>
        <taxon>Pseudomonadati</taxon>
        <taxon>Pseudomonadota</taxon>
        <taxon>Betaproteobacteria</taxon>
        <taxon>Burkholderiales</taxon>
        <taxon>Alcaligenaceae</taxon>
        <taxon>Kerstersia</taxon>
    </lineage>
</organism>
<accession>A0A171KVC9</accession>
<dbReference type="STRING" id="206506.AAV32_00315"/>
<dbReference type="InterPro" id="IPR004183">
    <property type="entry name" value="Xdiol_dOase_suB"/>
</dbReference>
<protein>
    <submittedName>
        <fullName evidence="3">2,3-dihydroxyphenylpropionate 1,2-dioxygenase</fullName>
    </submittedName>
</protein>
<dbReference type="GO" id="GO:0016702">
    <property type="term" value="F:oxidoreductase activity, acting on single donors with incorporation of molecular oxygen, incorporation of two atoms of oxygen"/>
    <property type="evidence" value="ECO:0007669"/>
    <property type="project" value="UniProtKB-ARBA"/>
</dbReference>
<dbReference type="OrthoDB" id="8673673at2"/>
<dbReference type="AlphaFoldDB" id="A0A171KVC9"/>
<dbReference type="EMBL" id="LBNE01000001">
    <property type="protein sequence ID" value="KKO72846.1"/>
    <property type="molecule type" value="Genomic_DNA"/>
</dbReference>
<dbReference type="GO" id="GO:0008198">
    <property type="term" value="F:ferrous iron binding"/>
    <property type="evidence" value="ECO:0007669"/>
    <property type="project" value="InterPro"/>
</dbReference>
<evidence type="ECO:0000313" key="2">
    <source>
        <dbReference type="EMBL" id="KKO72846.1"/>
    </source>
</evidence>
<keyword evidence="4" id="KW-1185">Reference proteome</keyword>
<dbReference type="Proteomes" id="UP000292039">
    <property type="component" value="Unassembled WGS sequence"/>
</dbReference>
<name>A0A171KVC9_9BURK</name>
<reference evidence="2 4" key="1">
    <citation type="submission" date="2015-04" db="EMBL/GenBank/DDBJ databases">
        <title>Genome sequence of Kerstersia gyiorum CG1.</title>
        <authorList>
            <person name="Greninger A.L."/>
            <person name="Kozyreva V."/>
            <person name="Chaturvedi V."/>
        </authorList>
    </citation>
    <scope>NUCLEOTIDE SEQUENCE [LARGE SCALE GENOMIC DNA]</scope>
    <source>
        <strain evidence="2 4">CG1</strain>
    </source>
</reference>
<sequence>MTQTHDKVAAAFGITHTPGLGNLMDRPSREQIGRILAGFEVVKQQVSAARPDVMIAFVNDHFDMFTRRGMPAFAVGAGATHWGPTPETEAWIQMQRGPVPGHPEVANAIYQGLMEQGIEPFLFDEAEFVHNVLIPKKYLWPDLDIPVVPIYVNCFLPPLPSWRRVYELGAAVRRVVDGRGERVAFMASGGISHWPPITTNDMSADDPLVPRLEQLHLLGRDALRLDPALPMALLEREHQMVASGRPLINVEWDRMILEKLAAGDVAYFSSLTHEAARAEGGDGGLEMMLWVALMGAMRAEPADIVLYEAVEEWMGGVGLISYGRALRQG</sequence>
<proteinExistence type="predicted"/>
<keyword evidence="3" id="KW-0560">Oxidoreductase</keyword>
<reference evidence="3 5" key="2">
    <citation type="submission" date="2019-02" db="EMBL/GenBank/DDBJ databases">
        <title>Genomic Encyclopedia of Type Strains, Phase IV (KMG-IV): sequencing the most valuable type-strain genomes for metagenomic binning, comparative biology and taxonomic classification.</title>
        <authorList>
            <person name="Goeker M."/>
        </authorList>
    </citation>
    <scope>NUCLEOTIDE SEQUENCE [LARGE SCALE GENOMIC DNA]</scope>
    <source>
        <strain evidence="3 5">DSM 16618</strain>
    </source>
</reference>
<dbReference type="EMBL" id="SGWZ01000001">
    <property type="protein sequence ID" value="RZS73978.1"/>
    <property type="molecule type" value="Genomic_DNA"/>
</dbReference>
<dbReference type="Proteomes" id="UP000078084">
    <property type="component" value="Unassembled WGS sequence"/>
</dbReference>